<dbReference type="EMBL" id="CDHN01000004">
    <property type="protein sequence ID" value="CEJ91586.1"/>
    <property type="molecule type" value="Genomic_DNA"/>
</dbReference>
<dbReference type="CDD" id="cd00067">
    <property type="entry name" value="GAL4"/>
    <property type="match status" value="1"/>
</dbReference>
<organism evidence="8 9">
    <name type="scientific">[Torrubiella] hemipterigena</name>
    <dbReference type="NCBI Taxonomy" id="1531966"/>
    <lineage>
        <taxon>Eukaryota</taxon>
        <taxon>Fungi</taxon>
        <taxon>Dikarya</taxon>
        <taxon>Ascomycota</taxon>
        <taxon>Pezizomycotina</taxon>
        <taxon>Sordariomycetes</taxon>
        <taxon>Hypocreomycetidae</taxon>
        <taxon>Hypocreales</taxon>
        <taxon>Clavicipitaceae</taxon>
        <taxon>Clavicipitaceae incertae sedis</taxon>
        <taxon>'Torrubiella' clade</taxon>
    </lineage>
</organism>
<evidence type="ECO:0000313" key="8">
    <source>
        <dbReference type="EMBL" id="CEJ91586.1"/>
    </source>
</evidence>
<dbReference type="InterPro" id="IPR050815">
    <property type="entry name" value="TF_fung"/>
</dbReference>
<dbReference type="AlphaFoldDB" id="A0A0A1T305"/>
<dbReference type="GO" id="GO:0006351">
    <property type="term" value="P:DNA-templated transcription"/>
    <property type="evidence" value="ECO:0007669"/>
    <property type="project" value="InterPro"/>
</dbReference>
<dbReference type="InterPro" id="IPR036864">
    <property type="entry name" value="Zn2-C6_fun-type_DNA-bd_sf"/>
</dbReference>
<name>A0A0A1T305_9HYPO</name>
<dbReference type="OrthoDB" id="3037908at2759"/>
<keyword evidence="4" id="KW-0238">DNA-binding</keyword>
<dbReference type="GO" id="GO:0000981">
    <property type="term" value="F:DNA-binding transcription factor activity, RNA polymerase II-specific"/>
    <property type="evidence" value="ECO:0007669"/>
    <property type="project" value="InterPro"/>
</dbReference>
<keyword evidence="5" id="KW-0804">Transcription</keyword>
<dbReference type="SMART" id="SM00066">
    <property type="entry name" value="GAL4"/>
    <property type="match status" value="1"/>
</dbReference>
<evidence type="ECO:0000259" key="7">
    <source>
        <dbReference type="PROSITE" id="PS50048"/>
    </source>
</evidence>
<proteinExistence type="predicted"/>
<gene>
    <name evidence="8" type="ORF">VHEMI07288</name>
</gene>
<dbReference type="Gene3D" id="4.10.240.10">
    <property type="entry name" value="Zn(2)-C6 fungal-type DNA-binding domain"/>
    <property type="match status" value="1"/>
</dbReference>
<evidence type="ECO:0000256" key="3">
    <source>
        <dbReference type="ARBA" id="ARBA00023015"/>
    </source>
</evidence>
<dbReference type="CDD" id="cd12148">
    <property type="entry name" value="fungal_TF_MHR"/>
    <property type="match status" value="1"/>
</dbReference>
<dbReference type="PANTHER" id="PTHR47338:SF3">
    <property type="entry name" value="C6 FINGER DOMAIN TRANSCRIPTION FACTOR DBAA-RELATED"/>
    <property type="match status" value="1"/>
</dbReference>
<dbReference type="HOGENOM" id="CLU_011017_3_1_1"/>
<feature type="domain" description="Zn(2)-C6 fungal-type" evidence="7">
    <location>
        <begin position="35"/>
        <end position="63"/>
    </location>
</feature>
<dbReference type="Pfam" id="PF00172">
    <property type="entry name" value="Zn_clus"/>
    <property type="match status" value="1"/>
</dbReference>
<evidence type="ECO:0000313" key="9">
    <source>
        <dbReference type="Proteomes" id="UP000039046"/>
    </source>
</evidence>
<dbReference type="InterPro" id="IPR007219">
    <property type="entry name" value="XnlR_reg_dom"/>
</dbReference>
<evidence type="ECO:0000256" key="1">
    <source>
        <dbReference type="ARBA" id="ARBA00004123"/>
    </source>
</evidence>
<keyword evidence="6" id="KW-0539">Nucleus</keyword>
<evidence type="ECO:0000256" key="5">
    <source>
        <dbReference type="ARBA" id="ARBA00023163"/>
    </source>
</evidence>
<accession>A0A0A1T305</accession>
<dbReference type="PROSITE" id="PS50048">
    <property type="entry name" value="ZN2_CY6_FUNGAL_2"/>
    <property type="match status" value="1"/>
</dbReference>
<keyword evidence="3" id="KW-0805">Transcription regulation</keyword>
<reference evidence="8 9" key="1">
    <citation type="journal article" date="2015" name="Genome Announc.">
        <title>Draft Genome Sequence and Gene Annotation of the Entomopathogenic Fungus Verticillium hemipterigenum.</title>
        <authorList>
            <person name="Horn F."/>
            <person name="Habel A."/>
            <person name="Scharf D.H."/>
            <person name="Dworschak J."/>
            <person name="Brakhage A.A."/>
            <person name="Guthke R."/>
            <person name="Hertweck C."/>
            <person name="Linde J."/>
        </authorList>
    </citation>
    <scope>NUCLEOTIDE SEQUENCE [LARGE SCALE GENOMIC DNA]</scope>
</reference>
<dbReference type="PROSITE" id="PS00463">
    <property type="entry name" value="ZN2_CY6_FUNGAL_1"/>
    <property type="match status" value="1"/>
</dbReference>
<dbReference type="PANTHER" id="PTHR47338">
    <property type="entry name" value="ZN(II)2CYS6 TRANSCRIPTION FACTOR (EUROFUNG)-RELATED"/>
    <property type="match status" value="1"/>
</dbReference>
<evidence type="ECO:0000256" key="4">
    <source>
        <dbReference type="ARBA" id="ARBA00023125"/>
    </source>
</evidence>
<comment type="subcellular location">
    <subcellularLocation>
        <location evidence="1">Nucleus</location>
    </subcellularLocation>
</comment>
<sequence>MDCYCVMHTEENFPNPVSTYAMTAALSSRGRQRLACQECRRRKLRCDGKQPRCSTCEQSGAQCDVNTDRPPRGPKKGYLKALQSKIDTLESRLHAQEQSQLKWPDSLDHGDGSFPAITMPLVTMAGGETGGPDAGLLGMPEHDPFLSTFMDMTSVHTAPSLISDHTSISSLAGTSCTSFHVTDAMQAELDQLYFDRIHTAVPILHQRRYLSWSRSPTKSKSQTCLQYAVWIAASLMSVQFQHLQEVLYTEVRRLLAGISLPNCGGQKLDSDVELVQAWVLVSTYEFAKTYRHEASTSAGRAFRLAQLMGLHKVDAPLRCPEDGDEGDLVAIEEKRRVFWMSFTIETLYSMRNSLPLAINEQPITTLLPLPDHEFQNGQFRRTRMVSESLVSRNQDIRSSQNECILLLAMCTRTLFHAQKFTKQIEKVDSEEDDSPVWCKWLDDTLALRLQVLAHDYPSPISSSDPTLLFANFLAQSSIIYLWREMREMEAAAGPDAECPVVAEYQRRSFGAVERMVELTRSLTTFPSFKINPFLRIPLFLCAEFLSLNRPSRQAEALIQNLLEVVRQLKSMEAYQQGYFGLADLDRIIEALHV</sequence>
<dbReference type="GO" id="GO:0003677">
    <property type="term" value="F:DNA binding"/>
    <property type="evidence" value="ECO:0007669"/>
    <property type="project" value="UniProtKB-KW"/>
</dbReference>
<dbReference type="GO" id="GO:0005634">
    <property type="term" value="C:nucleus"/>
    <property type="evidence" value="ECO:0007669"/>
    <property type="project" value="UniProtKB-SubCell"/>
</dbReference>
<dbReference type="Proteomes" id="UP000039046">
    <property type="component" value="Unassembled WGS sequence"/>
</dbReference>
<dbReference type="Pfam" id="PF04082">
    <property type="entry name" value="Fungal_trans"/>
    <property type="match status" value="1"/>
</dbReference>
<evidence type="ECO:0000256" key="6">
    <source>
        <dbReference type="ARBA" id="ARBA00023242"/>
    </source>
</evidence>
<dbReference type="InterPro" id="IPR001138">
    <property type="entry name" value="Zn2Cys6_DnaBD"/>
</dbReference>
<dbReference type="SUPFAM" id="SSF57701">
    <property type="entry name" value="Zn2/Cys6 DNA-binding domain"/>
    <property type="match status" value="1"/>
</dbReference>
<keyword evidence="9" id="KW-1185">Reference proteome</keyword>
<dbReference type="GO" id="GO:0008270">
    <property type="term" value="F:zinc ion binding"/>
    <property type="evidence" value="ECO:0007669"/>
    <property type="project" value="InterPro"/>
</dbReference>
<keyword evidence="2" id="KW-0479">Metal-binding</keyword>
<evidence type="ECO:0000256" key="2">
    <source>
        <dbReference type="ARBA" id="ARBA00022723"/>
    </source>
</evidence>
<protein>
    <recommendedName>
        <fullName evidence="7">Zn(2)-C6 fungal-type domain-containing protein</fullName>
    </recommendedName>
</protein>
<dbReference type="SMART" id="SM00906">
    <property type="entry name" value="Fungal_trans"/>
    <property type="match status" value="1"/>
</dbReference>